<reference evidence="3 4" key="1">
    <citation type="submission" date="2024-10" db="EMBL/GenBank/DDBJ databases">
        <title>Updated reference genomes for cyclostephanoid diatoms.</title>
        <authorList>
            <person name="Roberts W.R."/>
            <person name="Alverson A.J."/>
        </authorList>
    </citation>
    <scope>NUCLEOTIDE SEQUENCE [LARGE SCALE GENOMIC DNA]</scope>
    <source>
        <strain evidence="3 4">AJA228-03</strain>
    </source>
</reference>
<evidence type="ECO:0000313" key="3">
    <source>
        <dbReference type="EMBL" id="KAL3811590.1"/>
    </source>
</evidence>
<evidence type="ECO:0000256" key="1">
    <source>
        <dbReference type="SAM" id="MobiDB-lite"/>
    </source>
</evidence>
<dbReference type="Proteomes" id="UP001530377">
    <property type="component" value="Unassembled WGS sequence"/>
</dbReference>
<gene>
    <name evidence="3" type="ORF">ACHAXA_010559</name>
</gene>
<dbReference type="InterPro" id="IPR010920">
    <property type="entry name" value="LSM_dom_sf"/>
</dbReference>
<sequence length="179" mass="19314">MSTSARIAEASNNTGASPLTSTSTSTTAATTTTAAKNRAKSHSESNLAPLLRHFVGIDVVVETKQGRTFRGKLIEADVHMNLVIDSRRRIRKLRKGGVAECRTIGGGSSYNDDDDDDDDDVGCGGEGGEFDWVHIRGPTIRYIAFGANVDISGVIRAGRDRERAAGDRYRRGVRKAPKH</sequence>
<protein>
    <recommendedName>
        <fullName evidence="2">Sm domain-containing protein</fullName>
    </recommendedName>
</protein>
<organism evidence="3 4">
    <name type="scientific">Cyclostephanos tholiformis</name>
    <dbReference type="NCBI Taxonomy" id="382380"/>
    <lineage>
        <taxon>Eukaryota</taxon>
        <taxon>Sar</taxon>
        <taxon>Stramenopiles</taxon>
        <taxon>Ochrophyta</taxon>
        <taxon>Bacillariophyta</taxon>
        <taxon>Coscinodiscophyceae</taxon>
        <taxon>Thalassiosirophycidae</taxon>
        <taxon>Stephanodiscales</taxon>
        <taxon>Stephanodiscaceae</taxon>
        <taxon>Cyclostephanos</taxon>
    </lineage>
</organism>
<dbReference type="EMBL" id="JALLPB020000250">
    <property type="protein sequence ID" value="KAL3811590.1"/>
    <property type="molecule type" value="Genomic_DNA"/>
</dbReference>
<feature type="region of interest" description="Disordered" evidence="1">
    <location>
        <begin position="1"/>
        <end position="43"/>
    </location>
</feature>
<dbReference type="InterPro" id="IPR001163">
    <property type="entry name" value="Sm_dom_euk/arc"/>
</dbReference>
<dbReference type="SUPFAM" id="SSF50182">
    <property type="entry name" value="Sm-like ribonucleoproteins"/>
    <property type="match status" value="1"/>
</dbReference>
<dbReference type="AlphaFoldDB" id="A0ABD3RTU6"/>
<dbReference type="SMART" id="SM00651">
    <property type="entry name" value="Sm"/>
    <property type="match status" value="1"/>
</dbReference>
<accession>A0ABD3RTU6</accession>
<keyword evidence="4" id="KW-1185">Reference proteome</keyword>
<dbReference type="CDD" id="cd00600">
    <property type="entry name" value="Sm_like"/>
    <property type="match status" value="1"/>
</dbReference>
<dbReference type="Pfam" id="PF01423">
    <property type="entry name" value="LSM"/>
    <property type="match status" value="1"/>
</dbReference>
<evidence type="ECO:0000313" key="4">
    <source>
        <dbReference type="Proteomes" id="UP001530377"/>
    </source>
</evidence>
<dbReference type="Gene3D" id="2.30.30.100">
    <property type="match status" value="1"/>
</dbReference>
<feature type="domain" description="Sm" evidence="2">
    <location>
        <begin position="49"/>
        <end position="145"/>
    </location>
</feature>
<proteinExistence type="predicted"/>
<feature type="compositionally biased region" description="Low complexity" evidence="1">
    <location>
        <begin position="20"/>
        <end position="35"/>
    </location>
</feature>
<feature type="compositionally biased region" description="Polar residues" evidence="1">
    <location>
        <begin position="1"/>
        <end position="19"/>
    </location>
</feature>
<name>A0ABD3RTU6_9STRA</name>
<evidence type="ECO:0000259" key="2">
    <source>
        <dbReference type="SMART" id="SM00651"/>
    </source>
</evidence>
<comment type="caution">
    <text evidence="3">The sequence shown here is derived from an EMBL/GenBank/DDBJ whole genome shotgun (WGS) entry which is preliminary data.</text>
</comment>